<dbReference type="Proteomes" id="UP000663829">
    <property type="component" value="Unassembled WGS sequence"/>
</dbReference>
<evidence type="ECO:0000256" key="1">
    <source>
        <dbReference type="SAM" id="MobiDB-lite"/>
    </source>
</evidence>
<gene>
    <name evidence="2" type="ORF">GPM918_LOCUS14934</name>
    <name evidence="3" type="ORF">OVA965_LOCUS33619</name>
    <name evidence="4" type="ORF">SRO942_LOCUS14934</name>
    <name evidence="5" type="ORF">TMI583_LOCUS34516</name>
</gene>
<name>A0A814IH92_9BILA</name>
<dbReference type="EMBL" id="CAJNOK010027346">
    <property type="protein sequence ID" value="CAF1418623.1"/>
    <property type="molecule type" value="Genomic_DNA"/>
</dbReference>
<accession>A0A814IH92</accession>
<keyword evidence="6" id="KW-1185">Reference proteome</keyword>
<dbReference type="Pfam" id="PF03013">
    <property type="entry name" value="Pyr_excise"/>
    <property type="match status" value="1"/>
</dbReference>
<evidence type="ECO:0000313" key="2">
    <source>
        <dbReference type="EMBL" id="CAF1024055.1"/>
    </source>
</evidence>
<evidence type="ECO:0000313" key="3">
    <source>
        <dbReference type="EMBL" id="CAF1418623.1"/>
    </source>
</evidence>
<evidence type="ECO:0000313" key="4">
    <source>
        <dbReference type="EMBL" id="CAF3795342.1"/>
    </source>
</evidence>
<dbReference type="Proteomes" id="UP000677228">
    <property type="component" value="Unassembled WGS sequence"/>
</dbReference>
<dbReference type="EMBL" id="CAJOBA010049106">
    <property type="protein sequence ID" value="CAF4220240.1"/>
    <property type="molecule type" value="Genomic_DNA"/>
</dbReference>
<dbReference type="EMBL" id="CAJOBC010003672">
    <property type="protein sequence ID" value="CAF3795342.1"/>
    <property type="molecule type" value="Genomic_DNA"/>
</dbReference>
<organism evidence="2 6">
    <name type="scientific">Didymodactylos carnosus</name>
    <dbReference type="NCBI Taxonomy" id="1234261"/>
    <lineage>
        <taxon>Eukaryota</taxon>
        <taxon>Metazoa</taxon>
        <taxon>Spiralia</taxon>
        <taxon>Gnathifera</taxon>
        <taxon>Rotifera</taxon>
        <taxon>Eurotatoria</taxon>
        <taxon>Bdelloidea</taxon>
        <taxon>Philodinida</taxon>
        <taxon>Philodinidae</taxon>
        <taxon>Didymodactylos</taxon>
    </lineage>
</organism>
<sequence length="264" mass="30614">MQIFIPLLTIQEIAECLDNQRLGKQRLECQQVINIIRGTQAPNAKTGRIAFANHPIIDMWRPYLSFLKFYFNTMVKEWIKRGFKNSLTLEDVKEEEIVTPSWWGLEEIHSTHRANLVRKLPSHYKVRFGFKEDPANGYLWILADGSRLLIENTNDDSVRRTKRTLFPPTQETLPPMVKIETTMTMTLSTTTQSLENVDPKKPKLDGKKQIDGEYVSHDNDNVENSENNTEEKESKNTIISRTELRKRNVEPSSLSSKPKRVLND</sequence>
<comment type="caution">
    <text evidence="2">The sequence shown here is derived from an EMBL/GenBank/DDBJ whole genome shotgun (WGS) entry which is preliminary data.</text>
</comment>
<protein>
    <submittedName>
        <fullName evidence="2">Uncharacterized protein</fullName>
    </submittedName>
</protein>
<dbReference type="EMBL" id="CAJNOQ010003672">
    <property type="protein sequence ID" value="CAF1024055.1"/>
    <property type="molecule type" value="Genomic_DNA"/>
</dbReference>
<proteinExistence type="predicted"/>
<reference evidence="2" key="1">
    <citation type="submission" date="2021-02" db="EMBL/GenBank/DDBJ databases">
        <authorList>
            <person name="Nowell W R."/>
        </authorList>
    </citation>
    <scope>NUCLEOTIDE SEQUENCE</scope>
</reference>
<evidence type="ECO:0000313" key="6">
    <source>
        <dbReference type="Proteomes" id="UP000663829"/>
    </source>
</evidence>
<dbReference type="Proteomes" id="UP000682733">
    <property type="component" value="Unassembled WGS sequence"/>
</dbReference>
<feature type="compositionally biased region" description="Basic and acidic residues" evidence="1">
    <location>
        <begin position="197"/>
        <end position="220"/>
    </location>
</feature>
<dbReference type="Proteomes" id="UP000681722">
    <property type="component" value="Unassembled WGS sequence"/>
</dbReference>
<feature type="region of interest" description="Disordered" evidence="1">
    <location>
        <begin position="192"/>
        <end position="264"/>
    </location>
</feature>
<dbReference type="AlphaFoldDB" id="A0A814IH92"/>
<dbReference type="OrthoDB" id="1921581at2759"/>
<evidence type="ECO:0000313" key="5">
    <source>
        <dbReference type="EMBL" id="CAF4220240.1"/>
    </source>
</evidence>
<dbReference type="InterPro" id="IPR004260">
    <property type="entry name" value="Pyr-dimer_DNA_glycosylase"/>
</dbReference>